<dbReference type="GO" id="GO:0006749">
    <property type="term" value="P:glutathione metabolic process"/>
    <property type="evidence" value="ECO:0007669"/>
    <property type="project" value="TreeGrafter"/>
</dbReference>
<dbReference type="GO" id="GO:0004364">
    <property type="term" value="F:glutathione transferase activity"/>
    <property type="evidence" value="ECO:0007669"/>
    <property type="project" value="TreeGrafter"/>
</dbReference>
<feature type="active site" description="Nucleophile" evidence="2">
    <location>
        <position position="24"/>
    </location>
</feature>
<keyword evidence="1" id="KW-0413">Isomerase</keyword>
<proteinExistence type="inferred from homology"/>
<dbReference type="GO" id="GO:0018845">
    <property type="term" value="F:2-hydroxychromene-2-carboxylate isomerase activity"/>
    <property type="evidence" value="ECO:0007669"/>
    <property type="project" value="UniProtKB-UniRule"/>
</dbReference>
<dbReference type="SUPFAM" id="SSF52833">
    <property type="entry name" value="Thioredoxin-like"/>
    <property type="match status" value="1"/>
</dbReference>
<dbReference type="KEGG" id="sgj:IAG43_17310"/>
<evidence type="ECO:0000259" key="4">
    <source>
        <dbReference type="Pfam" id="PF01323"/>
    </source>
</evidence>
<protein>
    <recommendedName>
        <fullName evidence="1">2-hydroxychromene-2-carboxylate isomerase</fullName>
        <ecNumber evidence="1">5.99.1.4</ecNumber>
    </recommendedName>
</protein>
<dbReference type="InterPro" id="IPR036249">
    <property type="entry name" value="Thioredoxin-like_sf"/>
</dbReference>
<comment type="similarity">
    <text evidence="1">Belongs to the GST superfamily. NadH family.</text>
</comment>
<gene>
    <name evidence="5" type="ORF">IAG43_17310</name>
</gene>
<organism evidence="5 6">
    <name type="scientific">Streptomyces genisteinicus</name>
    <dbReference type="NCBI Taxonomy" id="2768068"/>
    <lineage>
        <taxon>Bacteria</taxon>
        <taxon>Bacillati</taxon>
        <taxon>Actinomycetota</taxon>
        <taxon>Actinomycetes</taxon>
        <taxon>Kitasatosporales</taxon>
        <taxon>Streptomycetaceae</taxon>
        <taxon>Streptomyces</taxon>
    </lineage>
</organism>
<evidence type="ECO:0000256" key="1">
    <source>
        <dbReference type="PIRNR" id="PIRNR006386"/>
    </source>
</evidence>
<accession>A0A7H0HVD1</accession>
<evidence type="ECO:0000256" key="2">
    <source>
        <dbReference type="PIRSR" id="PIRSR006386-1"/>
    </source>
</evidence>
<keyword evidence="6" id="KW-1185">Reference proteome</keyword>
<name>A0A7H0HVD1_9ACTN</name>
<feature type="region of interest" description="Disordered" evidence="3">
    <location>
        <begin position="218"/>
        <end position="246"/>
    </location>
</feature>
<dbReference type="Pfam" id="PF01323">
    <property type="entry name" value="DSBA"/>
    <property type="match status" value="1"/>
</dbReference>
<dbReference type="Proteomes" id="UP000516230">
    <property type="component" value="Chromosome"/>
</dbReference>
<evidence type="ECO:0000313" key="6">
    <source>
        <dbReference type="Proteomes" id="UP000516230"/>
    </source>
</evidence>
<evidence type="ECO:0000313" key="5">
    <source>
        <dbReference type="EMBL" id="QNP64497.1"/>
    </source>
</evidence>
<feature type="compositionally biased region" description="Gly residues" evidence="3">
    <location>
        <begin position="234"/>
        <end position="246"/>
    </location>
</feature>
<dbReference type="InterPro" id="IPR051924">
    <property type="entry name" value="GST_Kappa/NadH"/>
</dbReference>
<dbReference type="PIRSF" id="PIRSF006386">
    <property type="entry name" value="HCCAis_GSTk"/>
    <property type="match status" value="1"/>
</dbReference>
<dbReference type="GO" id="GO:0004602">
    <property type="term" value="F:glutathione peroxidase activity"/>
    <property type="evidence" value="ECO:0007669"/>
    <property type="project" value="TreeGrafter"/>
</dbReference>
<comment type="catalytic activity">
    <reaction evidence="1">
        <text>2-hydroxychromene-2-carboxylate = (3E)-4-(2-hydroxyphenyl)-2-oxobut-3-enoate</text>
        <dbReference type="Rhea" id="RHEA:27401"/>
        <dbReference type="ChEBI" id="CHEBI:59350"/>
        <dbReference type="ChEBI" id="CHEBI:59353"/>
        <dbReference type="EC" id="5.99.1.4"/>
    </reaction>
</comment>
<evidence type="ECO:0000256" key="3">
    <source>
        <dbReference type="SAM" id="MobiDB-lite"/>
    </source>
</evidence>
<dbReference type="AlphaFoldDB" id="A0A7H0HVD1"/>
<sequence>MSERTGAERGRSSAPPRFYFSLRSPYSWLAYRDLIDGYPGLADRLEWRPFFEPDERSAKALAQAGGSFSYVAMSRAKHLYILQDVRRLTRERGLRMTWPVDRDPVWEVPHLAYLAAADEGRGREFVDRAHRARWQEGRDICDRAVIGELARELDLDAARLASAADDPELRARGVEALLAVDRDGVFGVPFFVDRYDKFWGTDRLAAFADAVAARTARAGTRSERTAAPLTGQAPPGGDGGHAGGCG</sequence>
<dbReference type="PANTHER" id="PTHR42943">
    <property type="entry name" value="GLUTATHIONE S-TRANSFERASE KAPPA"/>
    <property type="match status" value="1"/>
</dbReference>
<feature type="domain" description="DSBA-like thioredoxin" evidence="4">
    <location>
        <begin position="18"/>
        <end position="211"/>
    </location>
</feature>
<dbReference type="PANTHER" id="PTHR42943:SF2">
    <property type="entry name" value="GLUTATHIONE S-TRANSFERASE KAPPA 1"/>
    <property type="match status" value="1"/>
</dbReference>
<feature type="compositionally biased region" description="Low complexity" evidence="3">
    <location>
        <begin position="218"/>
        <end position="233"/>
    </location>
</feature>
<dbReference type="Gene3D" id="3.40.30.10">
    <property type="entry name" value="Glutaredoxin"/>
    <property type="match status" value="1"/>
</dbReference>
<dbReference type="EMBL" id="CP060825">
    <property type="protein sequence ID" value="QNP64497.1"/>
    <property type="molecule type" value="Genomic_DNA"/>
</dbReference>
<dbReference type="RefSeq" id="WP_187741630.1">
    <property type="nucleotide sequence ID" value="NZ_CP060825.1"/>
</dbReference>
<dbReference type="EC" id="5.99.1.4" evidence="1"/>
<dbReference type="InterPro" id="IPR014440">
    <property type="entry name" value="HCCAis_GSTk"/>
</dbReference>
<dbReference type="InterPro" id="IPR001853">
    <property type="entry name" value="DSBA-like_thioredoxin_dom"/>
</dbReference>
<reference evidence="5 6" key="1">
    <citation type="submission" date="2020-08" db="EMBL/GenBank/DDBJ databases">
        <title>A novel species.</title>
        <authorList>
            <person name="Gao J."/>
        </authorList>
    </citation>
    <scope>NUCLEOTIDE SEQUENCE [LARGE SCALE GENOMIC DNA]</scope>
    <source>
        <strain evidence="5 6">CRPJ-33</strain>
    </source>
</reference>